<dbReference type="InterPro" id="IPR018253">
    <property type="entry name" value="DnaJ_domain_CS"/>
</dbReference>
<dbReference type="Gene3D" id="1.25.40.10">
    <property type="entry name" value="Tetratricopeptide repeat domain"/>
    <property type="match status" value="2"/>
</dbReference>
<dbReference type="PANTHER" id="PTHR45181:SF4">
    <property type="entry name" value="HEAT SHOCK PROTEIN DNAJ WITH TETRATRICOPEPTIDE REPEAT-CONTAINING PROTEIN"/>
    <property type="match status" value="1"/>
</dbReference>
<sequence>MCQISKLKFCHLSLGEIEEALKSFTACLPSGSDICLDRKIVIEASNGLQKAQLRKYEEVVQLCEQSLESAENNSAADRYDDSESVKNYPARLWRWCLMSKSYFYLGRLEEAIEWLEKLEQAVYVGPNMYGNRILESSSSLAVTVRELLRLKSAGNEAFLAGKHSEAVEHYTSALSCNVDSRPFTAICFCNRAAALQALSQISDAIADCSLAIALDGYYQKAISRRATLHEMIRDYGQATNDLQKLISLLEKQTEDKPNQSPTLGKSSKTKNDLKQARLRLSSMEEESRKGVPLDMYLILGIEPSGTASDIKKAYRKAALRHHPDKAGQFLARSENGDDWVWKEIAEEVHKDADRLFKMIGEAYAVLSDPEKRSRYDLEEEIRNSKKKGSGSSSQGTPSEAYNYPFERSGSRRYWKEVRKPYGNSYHQWSEAYHRYY</sequence>
<accession>A0A7J7MDJ4</accession>
<keyword evidence="4" id="KW-1185">Reference proteome</keyword>
<evidence type="ECO:0000313" key="3">
    <source>
        <dbReference type="EMBL" id="KAF6152955.1"/>
    </source>
</evidence>
<evidence type="ECO:0000256" key="1">
    <source>
        <dbReference type="SAM" id="MobiDB-lite"/>
    </source>
</evidence>
<dbReference type="InterPro" id="IPR019734">
    <property type="entry name" value="TPR_rpt"/>
</dbReference>
<dbReference type="PROSITE" id="PS50076">
    <property type="entry name" value="DNAJ_2"/>
    <property type="match status" value="1"/>
</dbReference>
<dbReference type="SMART" id="SM00028">
    <property type="entry name" value="TPR"/>
    <property type="match status" value="5"/>
</dbReference>
<dbReference type="Proteomes" id="UP000541444">
    <property type="component" value="Unassembled WGS sequence"/>
</dbReference>
<dbReference type="InterPro" id="IPR011990">
    <property type="entry name" value="TPR-like_helical_dom_sf"/>
</dbReference>
<dbReference type="SMART" id="SM00271">
    <property type="entry name" value="DnaJ"/>
    <property type="match status" value="1"/>
</dbReference>
<feature type="region of interest" description="Disordered" evidence="1">
    <location>
        <begin position="253"/>
        <end position="272"/>
    </location>
</feature>
<proteinExistence type="predicted"/>
<dbReference type="Pfam" id="PF00226">
    <property type="entry name" value="DnaJ"/>
    <property type="match status" value="1"/>
</dbReference>
<dbReference type="SUPFAM" id="SSF48452">
    <property type="entry name" value="TPR-like"/>
    <property type="match status" value="2"/>
</dbReference>
<organism evidence="3 4">
    <name type="scientific">Kingdonia uniflora</name>
    <dbReference type="NCBI Taxonomy" id="39325"/>
    <lineage>
        <taxon>Eukaryota</taxon>
        <taxon>Viridiplantae</taxon>
        <taxon>Streptophyta</taxon>
        <taxon>Embryophyta</taxon>
        <taxon>Tracheophyta</taxon>
        <taxon>Spermatophyta</taxon>
        <taxon>Magnoliopsida</taxon>
        <taxon>Ranunculales</taxon>
        <taxon>Circaeasteraceae</taxon>
        <taxon>Kingdonia</taxon>
    </lineage>
</organism>
<evidence type="ECO:0000313" key="4">
    <source>
        <dbReference type="Proteomes" id="UP000541444"/>
    </source>
</evidence>
<dbReference type="CDD" id="cd06257">
    <property type="entry name" value="DnaJ"/>
    <property type="match status" value="1"/>
</dbReference>
<dbReference type="SUPFAM" id="SSF46565">
    <property type="entry name" value="Chaperone J-domain"/>
    <property type="match status" value="1"/>
</dbReference>
<dbReference type="PROSITE" id="PS00636">
    <property type="entry name" value="DNAJ_1"/>
    <property type="match status" value="1"/>
</dbReference>
<evidence type="ECO:0000259" key="2">
    <source>
        <dbReference type="PROSITE" id="PS50076"/>
    </source>
</evidence>
<dbReference type="PRINTS" id="PR00625">
    <property type="entry name" value="JDOMAIN"/>
</dbReference>
<gene>
    <name evidence="3" type="ORF">GIB67_039662</name>
</gene>
<dbReference type="InterPro" id="IPR001623">
    <property type="entry name" value="DnaJ_domain"/>
</dbReference>
<dbReference type="AlphaFoldDB" id="A0A7J7MDJ4"/>
<dbReference type="OrthoDB" id="10250354at2759"/>
<protein>
    <recommendedName>
        <fullName evidence="2">J domain-containing protein</fullName>
    </recommendedName>
</protein>
<dbReference type="InterPro" id="IPR036869">
    <property type="entry name" value="J_dom_sf"/>
</dbReference>
<dbReference type="PANTHER" id="PTHR45181">
    <property type="entry name" value="HEAT SHOCK PROTEIN DNAJ WITH TETRATRICOPEPTIDE REPEAT-CONTAINING PROTEIN"/>
    <property type="match status" value="1"/>
</dbReference>
<feature type="region of interest" description="Disordered" evidence="1">
    <location>
        <begin position="377"/>
        <end position="404"/>
    </location>
</feature>
<dbReference type="Gene3D" id="1.10.287.110">
    <property type="entry name" value="DnaJ domain"/>
    <property type="match status" value="1"/>
</dbReference>
<comment type="caution">
    <text evidence="3">The sequence shown here is derived from an EMBL/GenBank/DDBJ whole genome shotgun (WGS) entry which is preliminary data.</text>
</comment>
<reference evidence="3 4" key="1">
    <citation type="journal article" date="2020" name="IScience">
        <title>Genome Sequencing of the Endangered Kingdonia uniflora (Circaeasteraceae, Ranunculales) Reveals Potential Mechanisms of Evolutionary Specialization.</title>
        <authorList>
            <person name="Sun Y."/>
            <person name="Deng T."/>
            <person name="Zhang A."/>
            <person name="Moore M.J."/>
            <person name="Landis J.B."/>
            <person name="Lin N."/>
            <person name="Zhang H."/>
            <person name="Zhang X."/>
            <person name="Huang J."/>
            <person name="Zhang X."/>
            <person name="Sun H."/>
            <person name="Wang H."/>
        </authorList>
    </citation>
    <scope>NUCLEOTIDE SEQUENCE [LARGE SCALE GENOMIC DNA]</scope>
    <source>
        <strain evidence="3">TB1705</strain>
        <tissue evidence="3">Leaf</tissue>
    </source>
</reference>
<feature type="domain" description="J" evidence="2">
    <location>
        <begin position="294"/>
        <end position="379"/>
    </location>
</feature>
<dbReference type="EMBL" id="JACGCM010001594">
    <property type="protein sequence ID" value="KAF6152955.1"/>
    <property type="molecule type" value="Genomic_DNA"/>
</dbReference>
<name>A0A7J7MDJ4_9MAGN</name>